<evidence type="ECO:0000313" key="3">
    <source>
        <dbReference type="Proteomes" id="UP001054837"/>
    </source>
</evidence>
<dbReference type="InterPro" id="IPR014756">
    <property type="entry name" value="Ig_E-set"/>
</dbReference>
<feature type="region of interest" description="Disordered" evidence="1">
    <location>
        <begin position="212"/>
        <end position="232"/>
    </location>
</feature>
<accession>A0AAV4NHS4</accession>
<comment type="caution">
    <text evidence="2">The sequence shown here is derived from an EMBL/GenBank/DDBJ whole genome shotgun (WGS) entry which is preliminary data.</text>
</comment>
<evidence type="ECO:0000256" key="1">
    <source>
        <dbReference type="SAM" id="MobiDB-lite"/>
    </source>
</evidence>
<keyword evidence="3" id="KW-1185">Reference proteome</keyword>
<protein>
    <submittedName>
        <fullName evidence="2">Transcription factor collier</fullName>
    </submittedName>
</protein>
<proteinExistence type="predicted"/>
<name>A0AAV4NHS4_9ARAC</name>
<dbReference type="SUPFAM" id="SSF81296">
    <property type="entry name" value="E set domains"/>
    <property type="match status" value="1"/>
</dbReference>
<organism evidence="2 3">
    <name type="scientific">Caerostris darwini</name>
    <dbReference type="NCBI Taxonomy" id="1538125"/>
    <lineage>
        <taxon>Eukaryota</taxon>
        <taxon>Metazoa</taxon>
        <taxon>Ecdysozoa</taxon>
        <taxon>Arthropoda</taxon>
        <taxon>Chelicerata</taxon>
        <taxon>Arachnida</taxon>
        <taxon>Araneae</taxon>
        <taxon>Araneomorphae</taxon>
        <taxon>Entelegynae</taxon>
        <taxon>Araneoidea</taxon>
        <taxon>Araneidae</taxon>
        <taxon>Caerostris</taxon>
    </lineage>
</organism>
<reference evidence="2 3" key="1">
    <citation type="submission" date="2021-06" db="EMBL/GenBank/DDBJ databases">
        <title>Caerostris darwini draft genome.</title>
        <authorList>
            <person name="Kono N."/>
            <person name="Arakawa K."/>
        </authorList>
    </citation>
    <scope>NUCLEOTIDE SEQUENCE [LARGE SCALE GENOMIC DNA]</scope>
</reference>
<dbReference type="EMBL" id="BPLQ01001674">
    <property type="protein sequence ID" value="GIX83865.1"/>
    <property type="molecule type" value="Genomic_DNA"/>
</dbReference>
<dbReference type="AlphaFoldDB" id="A0AAV4NHS4"/>
<gene>
    <name evidence="2" type="primary">kn_0</name>
    <name evidence="2" type="ORF">CDAR_88701</name>
</gene>
<sequence length="297" mass="33117">MLNTPEVNLLVTMSDSDLDKGNDVARSSRIVVHNNSKKAKDMLAIYNLIPEFGHPGSNLVICGKYFDKDTLLFVAGKPVPVTRPCNTTTILQAVLPNLGLNGPQSVVIKKKDRIVESPMPLQYFSGLDHACFSPHECQFCNCIKLMAPMFHETKTKKRTWQSEFKNQPQRQQLTDWHLSNPSMSTTNMIPPWTEPMPNCEYHWPSIPTARNPAASSPQLGFSGFPDQGGIQEMSSSNQATYLDLTNASSPQMANQGNNQRFQHSPFLQNYQLPYHFQGSSSLLSYSPPYSVPGSPNP</sequence>
<dbReference type="CDD" id="cd00102">
    <property type="entry name" value="IPT"/>
    <property type="match status" value="1"/>
</dbReference>
<evidence type="ECO:0000313" key="2">
    <source>
        <dbReference type="EMBL" id="GIX83865.1"/>
    </source>
</evidence>
<dbReference type="Proteomes" id="UP001054837">
    <property type="component" value="Unassembled WGS sequence"/>
</dbReference>